<dbReference type="Proteomes" id="UP000064514">
    <property type="component" value="Unassembled WGS sequence"/>
</dbReference>
<sequence>MLSNTLVFNSVLGLKHVAMHSHSASHAGSFGTWILHGIFFRIGTELVSHLPFMLIVIIAVAIGGLSFWNHFHKRGL</sequence>
<name>A0A3F3GZC9_9LACO</name>
<protein>
    <submittedName>
        <fullName evidence="2">Branched-chain amino acid ABC-type transport system permease component</fullName>
    </submittedName>
</protein>
<keyword evidence="1" id="KW-1133">Transmembrane helix</keyword>
<evidence type="ECO:0000313" key="2">
    <source>
        <dbReference type="EMBL" id="GAP03836.1"/>
    </source>
</evidence>
<dbReference type="EMBL" id="DF968079">
    <property type="protein sequence ID" value="GAP03836.1"/>
    <property type="molecule type" value="Genomic_DNA"/>
</dbReference>
<organism evidence="2">
    <name type="scientific">Fructobacillus tropaeoli</name>
    <dbReference type="NCBI Taxonomy" id="709323"/>
    <lineage>
        <taxon>Bacteria</taxon>
        <taxon>Bacillati</taxon>
        <taxon>Bacillota</taxon>
        <taxon>Bacilli</taxon>
        <taxon>Lactobacillales</taxon>
        <taxon>Lactobacillaceae</taxon>
        <taxon>Fructobacillus</taxon>
    </lineage>
</organism>
<feature type="transmembrane region" description="Helical" evidence="1">
    <location>
        <begin position="50"/>
        <end position="68"/>
    </location>
</feature>
<proteinExistence type="predicted"/>
<keyword evidence="1" id="KW-0812">Transmembrane</keyword>
<gene>
    <name evidence="2" type="ORF">FTRO_0020020</name>
</gene>
<reference evidence="2" key="1">
    <citation type="journal article" date="2015" name="BMC Genomics">
        <title>Comparative genomics of Fructobacillus spp. and Leuconostoc spp. reveals niche-specific evolution of Fructobacillus spp.</title>
        <authorList>
            <person name="Endo A."/>
            <person name="Tanizawa Y."/>
            <person name="Tanaka N."/>
            <person name="Maeno S."/>
            <person name="Kumar H."/>
            <person name="Shiwa Y."/>
            <person name="Okada S."/>
            <person name="Yoshikawa H."/>
            <person name="Dicks L."/>
            <person name="Nakagawa J."/>
            <person name="Arita M."/>
        </authorList>
    </citation>
    <scope>NUCLEOTIDE SEQUENCE [LARGE SCALE GENOMIC DNA]</scope>
    <source>
        <strain evidence="2">F214-1</strain>
    </source>
</reference>
<dbReference type="STRING" id="709323.GCA_001047135_00381"/>
<evidence type="ECO:0000256" key="1">
    <source>
        <dbReference type="SAM" id="Phobius"/>
    </source>
</evidence>
<accession>A0A3F3GZC9</accession>
<keyword evidence="1" id="KW-0472">Membrane</keyword>
<dbReference type="AlphaFoldDB" id="A0A3F3GZC9"/>